<dbReference type="RefSeq" id="WP_013919043.1">
    <property type="nucleotide sequence ID" value="NC_015690.1"/>
</dbReference>
<dbReference type="Proteomes" id="UP000006620">
    <property type="component" value="Chromosome"/>
</dbReference>
<reference evidence="4" key="1">
    <citation type="submission" date="2011-06" db="EMBL/GenBank/DDBJ databases">
        <title>Complete genome sequence of Paenibacillus mucilaginosus KNP414.</title>
        <authorList>
            <person name="Wang J."/>
            <person name="Hu S."/>
            <person name="Hu X."/>
            <person name="Zhang B."/>
            <person name="Dong D."/>
            <person name="Zhang S."/>
            <person name="Zhao K."/>
            <person name="Wu D."/>
        </authorList>
    </citation>
    <scope>NUCLEOTIDE SEQUENCE [LARGE SCALE GENOMIC DNA]</scope>
    <source>
        <strain evidence="4">KNP414</strain>
    </source>
</reference>
<protein>
    <recommendedName>
        <fullName evidence="2">Copper amine oxidase-like N-terminal domain-containing protein</fullName>
    </recommendedName>
</protein>
<accession>F8FG70</accession>
<keyword evidence="1" id="KW-0732">Signal</keyword>
<dbReference type="AlphaFoldDB" id="F8FG70"/>
<evidence type="ECO:0000256" key="1">
    <source>
        <dbReference type="SAM" id="SignalP"/>
    </source>
</evidence>
<reference evidence="3 4" key="2">
    <citation type="journal article" date="2013" name="Genome Announc.">
        <title>Genome Sequence of Growth-Improving Paenibacillus mucilaginosus Strain KNP414.</title>
        <authorList>
            <person name="Lu J.J."/>
            <person name="Wang J.F."/>
            <person name="Hu X.F."/>
        </authorList>
    </citation>
    <scope>NUCLEOTIDE SEQUENCE [LARGE SCALE GENOMIC DNA]</scope>
    <source>
        <strain evidence="3 4">KNP414</strain>
    </source>
</reference>
<dbReference type="SUPFAM" id="SSF55383">
    <property type="entry name" value="Copper amine oxidase, domain N"/>
    <property type="match status" value="1"/>
</dbReference>
<organism evidence="3 4">
    <name type="scientific">Paenibacillus mucilaginosus (strain KNP414)</name>
    <dbReference type="NCBI Taxonomy" id="1036673"/>
    <lineage>
        <taxon>Bacteria</taxon>
        <taxon>Bacillati</taxon>
        <taxon>Bacillota</taxon>
        <taxon>Bacilli</taxon>
        <taxon>Bacillales</taxon>
        <taxon>Paenibacillaceae</taxon>
        <taxon>Paenibacillus</taxon>
    </lineage>
</organism>
<dbReference type="KEGG" id="pms:KNP414_05366"/>
<feature type="domain" description="Copper amine oxidase-like N-terminal" evidence="2">
    <location>
        <begin position="47"/>
        <end position="152"/>
    </location>
</feature>
<sequence length="627" mass="69806">MKAIWKMGLGALLLCQAVLPASAWAQTPEAGQTVQIELTPGQSVLKVNSEELNVEKPYVANGSTLVPLRVITTAFGAVLSWDSETRTVGLKSGNTSLSLQIGSTTATVNGVQETLEAAPELLNGTTMVPLRFIAEKFGAKVSYDEVTKQITILGTASASAAGNGIDTDLGKTQIGNSYYGWSMKYPAGLIREYQSFQEDLVGFEDADGEFYFSVLAELDATENMSEDALISRLSDETEGRVLKKTYIEEAKQPYALIVTEEDGEVYEYRAYQKADRLYVLSLYVNKAENYNNPVKYSRYKDLLDSFKVSFDGSDRSLKDLSTVKAGYRTYTDETYGYSLRLPAEWLMAKDEDNNIGFLDPKKNKSISVVITSKAEGDKLQPWTDRMLKRYEDMFLPEYRKLEPQRSLTVDGNPAVAVRSKNTFDKKNWNVTENVFLIKGNYKYQIYFNFDKESNVSEMLIQDTLKSFKITRPSSSIGTLRDSEDMDRTQMSVVKNKTYGFQVTLPAHWKQITTADEYALRFGTGYGVLNILAVDDAEVSPQAALSKLKDSIRGQEGVEFREIENKNVTVAGVEAAWSIFEAGNTISVVCTFEKNGVSYIVHSVEPNAVFTESLKKQITDAVLSVQVP</sequence>
<gene>
    <name evidence="3" type="ordered locus">KNP414_05366</name>
</gene>
<feature type="signal peptide" evidence="1">
    <location>
        <begin position="1"/>
        <end position="25"/>
    </location>
</feature>
<proteinExistence type="predicted"/>
<dbReference type="EMBL" id="CP002869">
    <property type="protein sequence ID" value="AEI43890.1"/>
    <property type="molecule type" value="Genomic_DNA"/>
</dbReference>
<evidence type="ECO:0000259" key="2">
    <source>
        <dbReference type="Pfam" id="PF07833"/>
    </source>
</evidence>
<dbReference type="PATRIC" id="fig|1036673.3.peg.4974"/>
<evidence type="ECO:0000313" key="4">
    <source>
        <dbReference type="Proteomes" id="UP000006620"/>
    </source>
</evidence>
<dbReference type="Pfam" id="PF07833">
    <property type="entry name" value="Cu_amine_oxidN1"/>
    <property type="match status" value="1"/>
</dbReference>
<dbReference type="InterPro" id="IPR036582">
    <property type="entry name" value="Mao_N_sf"/>
</dbReference>
<dbReference type="Gene3D" id="3.40.1000.10">
    <property type="entry name" value="Mog1/PsbP, alpha/beta/alpha sandwich"/>
    <property type="match status" value="1"/>
</dbReference>
<feature type="chain" id="PRO_5038813320" description="Copper amine oxidase-like N-terminal domain-containing protein" evidence="1">
    <location>
        <begin position="26"/>
        <end position="627"/>
    </location>
</feature>
<name>F8FG70_PAEMK</name>
<evidence type="ECO:0000313" key="3">
    <source>
        <dbReference type="EMBL" id="AEI43890.1"/>
    </source>
</evidence>
<dbReference type="InterPro" id="IPR012854">
    <property type="entry name" value="Cu_amine_oxidase-like_N"/>
</dbReference>
<dbReference type="HOGENOM" id="CLU_425640_0_0_9"/>
<dbReference type="Gene3D" id="3.30.457.10">
    <property type="entry name" value="Copper amine oxidase-like, N-terminal domain"/>
    <property type="match status" value="1"/>
</dbReference>